<protein>
    <submittedName>
        <fullName evidence="1">Peptidase S51</fullName>
    </submittedName>
</protein>
<sequence length="244" mass="24678">MSIHLVGGGWQDEPDGLAYRAFVAEATERAGAAGRDVPRVAIIAVRDGDGDQHAAKLIDAVSAGGAIDAAVTAGGLGDAIPASAFEDVDGIVVGGGLTPVYRDRLEPHFDLIRALVGSDIPYLGFSAGSAITASRAIVGGWRIGGVEIAPEAVSEDLDELTVQPGIGLVDVSVDVHSAQWGALSRMVAAVEAKAVDAVVGIDENTVLIAGRGPLRVAGTGSVWTVTRTDEAAGEPGVIVRTLGA</sequence>
<proteinExistence type="predicted"/>
<evidence type="ECO:0000313" key="2">
    <source>
        <dbReference type="Proteomes" id="UP001214553"/>
    </source>
</evidence>
<dbReference type="Proteomes" id="UP001214553">
    <property type="component" value="Chromosome"/>
</dbReference>
<dbReference type="CDD" id="cd03129">
    <property type="entry name" value="GAT1_Peptidase_E_like"/>
    <property type="match status" value="1"/>
</dbReference>
<name>A0ABY8BUG4_9MICO</name>
<organism evidence="1 2">
    <name type="scientific">Microbacterium horticulturae</name>
    <dbReference type="NCBI Taxonomy" id="3028316"/>
    <lineage>
        <taxon>Bacteria</taxon>
        <taxon>Bacillati</taxon>
        <taxon>Actinomycetota</taxon>
        <taxon>Actinomycetes</taxon>
        <taxon>Micrococcales</taxon>
        <taxon>Microbacteriaceae</taxon>
        <taxon>Microbacterium</taxon>
    </lineage>
</organism>
<dbReference type="EMBL" id="CP119108">
    <property type="protein sequence ID" value="WEG07825.1"/>
    <property type="molecule type" value="Genomic_DNA"/>
</dbReference>
<dbReference type="Gene3D" id="3.40.50.880">
    <property type="match status" value="1"/>
</dbReference>
<dbReference type="SUPFAM" id="SSF52317">
    <property type="entry name" value="Class I glutamine amidotransferase-like"/>
    <property type="match status" value="1"/>
</dbReference>
<accession>A0ABY8BUG4</accession>
<reference evidence="1 2" key="1">
    <citation type="submission" date="2023-03" db="EMBL/GenBank/DDBJ databases">
        <title>Genome sequence of Microbacterium sp. KACC 23027.</title>
        <authorList>
            <person name="Kim S."/>
            <person name="Heo J."/>
            <person name="Kwon S.-W."/>
        </authorList>
    </citation>
    <scope>NUCLEOTIDE SEQUENCE [LARGE SCALE GENOMIC DNA]</scope>
    <source>
        <strain evidence="1 2">KACC 23027</strain>
    </source>
</reference>
<keyword evidence="2" id="KW-1185">Reference proteome</keyword>
<dbReference type="RefSeq" id="WP_275277164.1">
    <property type="nucleotide sequence ID" value="NZ_CP119108.1"/>
</dbReference>
<gene>
    <name evidence="1" type="ORF">PU630_11285</name>
</gene>
<dbReference type="InterPro" id="IPR029062">
    <property type="entry name" value="Class_I_gatase-like"/>
</dbReference>
<evidence type="ECO:0000313" key="1">
    <source>
        <dbReference type="EMBL" id="WEG07825.1"/>
    </source>
</evidence>